<feature type="compositionally biased region" description="Polar residues" evidence="1">
    <location>
        <begin position="234"/>
        <end position="267"/>
    </location>
</feature>
<dbReference type="Ensembl" id="ENSCSAVT00000010272.1">
    <property type="protein sequence ID" value="ENSCSAVP00000010148.1"/>
    <property type="gene ID" value="ENSCSAVG00000005986.1"/>
</dbReference>
<dbReference type="Proteomes" id="UP000007875">
    <property type="component" value="Unassembled WGS sequence"/>
</dbReference>
<reference evidence="3" key="1">
    <citation type="submission" date="2003-08" db="EMBL/GenBank/DDBJ databases">
        <authorList>
            <person name="Birren B."/>
            <person name="Nusbaum C."/>
            <person name="Abebe A."/>
            <person name="Abouelleil A."/>
            <person name="Adekoya E."/>
            <person name="Ait-zahra M."/>
            <person name="Allen N."/>
            <person name="Allen T."/>
            <person name="An P."/>
            <person name="Anderson M."/>
            <person name="Anderson S."/>
            <person name="Arachchi H."/>
            <person name="Armbruster J."/>
            <person name="Bachantsang P."/>
            <person name="Baldwin J."/>
            <person name="Barry A."/>
            <person name="Bayul T."/>
            <person name="Blitshsteyn B."/>
            <person name="Bloom T."/>
            <person name="Blye J."/>
            <person name="Boguslavskiy L."/>
            <person name="Borowsky M."/>
            <person name="Boukhgalter B."/>
            <person name="Brunache A."/>
            <person name="Butler J."/>
            <person name="Calixte N."/>
            <person name="Calvo S."/>
            <person name="Camarata J."/>
            <person name="Campo K."/>
            <person name="Chang J."/>
            <person name="Cheshatsang Y."/>
            <person name="Citroen M."/>
            <person name="Collymore A."/>
            <person name="Considine T."/>
            <person name="Cook A."/>
            <person name="Cooke P."/>
            <person name="Corum B."/>
            <person name="Cuomo C."/>
            <person name="David R."/>
            <person name="Dawoe T."/>
            <person name="Degray S."/>
            <person name="Dodge S."/>
            <person name="Dooley K."/>
            <person name="Dorje P."/>
            <person name="Dorjee K."/>
            <person name="Dorris L."/>
            <person name="Duffey N."/>
            <person name="Dupes A."/>
            <person name="Elkins T."/>
            <person name="Engels R."/>
            <person name="Erickson J."/>
            <person name="Farina A."/>
            <person name="Faro S."/>
            <person name="Ferreira P."/>
            <person name="Fischer H."/>
            <person name="Fitzgerald M."/>
            <person name="Foley K."/>
            <person name="Gage D."/>
            <person name="Galagan J."/>
            <person name="Gearin G."/>
            <person name="Gnerre S."/>
            <person name="Gnirke A."/>
            <person name="Goyette A."/>
            <person name="Graham J."/>
            <person name="Grandbois E."/>
            <person name="Gyaltsen K."/>
            <person name="Hafez N."/>
            <person name="Hagopian D."/>
            <person name="Hagos B."/>
            <person name="Hall J."/>
            <person name="Hatcher B."/>
            <person name="Heller A."/>
            <person name="Higgins H."/>
            <person name="Honan T."/>
            <person name="Horn A."/>
            <person name="Houde N."/>
            <person name="Hughes L."/>
            <person name="Hulme W."/>
            <person name="Husby E."/>
            <person name="Iliev I."/>
            <person name="Jaffe D."/>
            <person name="Jones C."/>
            <person name="Kamal M."/>
            <person name="Kamat A."/>
            <person name="Kamvysselis M."/>
            <person name="Karlsson E."/>
            <person name="Kells C."/>
            <person name="Kieu A."/>
            <person name="Kisner P."/>
            <person name="Kodira C."/>
            <person name="Kulbokas E."/>
            <person name="Labutti K."/>
            <person name="Lama D."/>
            <person name="Landers T."/>
            <person name="Leger J."/>
            <person name="Levine S."/>
            <person name="Lewis D."/>
            <person name="Lewis T."/>
            <person name="Lindblad-toh K."/>
            <person name="Liu X."/>
            <person name="Lokyitsang T."/>
            <person name="Lokyitsang Y."/>
            <person name="Lucien O."/>
            <person name="Lui A."/>
            <person name="Ma L.J."/>
            <person name="Mabbitt R."/>
            <person name="Macdonald J."/>
            <person name="Maclean C."/>
            <person name="Major J."/>
            <person name="Manning J."/>
            <person name="Marabella R."/>
            <person name="Maru K."/>
            <person name="Matthews C."/>
            <person name="Mauceli E."/>
            <person name="Mccarthy M."/>
            <person name="Mcdonough S."/>
            <person name="Mcghee T."/>
            <person name="Meldrim J."/>
            <person name="Meneus L."/>
            <person name="Mesirov J."/>
            <person name="Mihalev A."/>
            <person name="Mihova T."/>
            <person name="Mikkelsen T."/>
            <person name="Mlenga V."/>
            <person name="Moru K."/>
            <person name="Mozes J."/>
            <person name="Mulrain L."/>
            <person name="Munson G."/>
            <person name="Naylor J."/>
            <person name="Newes C."/>
            <person name="Nguyen C."/>
            <person name="Nguyen N."/>
            <person name="Nguyen T."/>
            <person name="Nicol R."/>
            <person name="Nielsen C."/>
            <person name="Nizzari M."/>
            <person name="Norbu C."/>
            <person name="Norbu N."/>
            <person name="O'donnell P."/>
            <person name="Okoawo O."/>
            <person name="O'leary S."/>
            <person name="Omotosho B."/>
            <person name="O'neill K."/>
            <person name="Osman S."/>
            <person name="Parker S."/>
            <person name="Perrin D."/>
            <person name="Phunkhang P."/>
            <person name="Piqani B."/>
            <person name="Purcell S."/>
            <person name="Rachupka T."/>
            <person name="Ramasamy U."/>
            <person name="Rameau R."/>
            <person name="Ray V."/>
            <person name="Raymond C."/>
            <person name="Retta R."/>
            <person name="Richardson S."/>
            <person name="Rise C."/>
            <person name="Rodriguez J."/>
            <person name="Rogers J."/>
            <person name="Rogov P."/>
            <person name="Rutman M."/>
            <person name="Schupbach R."/>
            <person name="Seaman C."/>
            <person name="Settipalli S."/>
            <person name="Sharpe T."/>
            <person name="Sheridan J."/>
            <person name="Sherpa N."/>
            <person name="Shi J."/>
            <person name="Smirnov S."/>
            <person name="Smith C."/>
            <person name="Sougnez C."/>
            <person name="Spencer B."/>
            <person name="Stalker J."/>
            <person name="Stange-thomann N."/>
            <person name="Stavropoulos S."/>
            <person name="Stetson K."/>
            <person name="Stone C."/>
            <person name="Stone S."/>
            <person name="Stubbs M."/>
            <person name="Talamas J."/>
            <person name="Tchuinga P."/>
            <person name="Tenzing P."/>
            <person name="Tesfaye S."/>
            <person name="Theodore J."/>
            <person name="Thoulutsang Y."/>
            <person name="Topham K."/>
            <person name="Towey S."/>
            <person name="Tsamla T."/>
            <person name="Tsomo N."/>
            <person name="Vallee D."/>
            <person name="Vassiliev H."/>
            <person name="Venkataraman V."/>
            <person name="Vinson J."/>
            <person name="Vo A."/>
            <person name="Wade C."/>
            <person name="Wang S."/>
            <person name="Wangchuk T."/>
            <person name="Wangdi T."/>
            <person name="Whittaker C."/>
            <person name="Wilkinson J."/>
            <person name="Wu Y."/>
            <person name="Wyman D."/>
            <person name="Yadav S."/>
            <person name="Yang S."/>
            <person name="Yang X."/>
            <person name="Yeager S."/>
            <person name="Yee E."/>
            <person name="Young G."/>
            <person name="Zainoun J."/>
            <person name="Zembeck L."/>
            <person name="Zimmer A."/>
            <person name="Zody M."/>
            <person name="Lander E."/>
        </authorList>
    </citation>
    <scope>NUCLEOTIDE SEQUENCE [LARGE SCALE GENOMIC DNA]</scope>
</reference>
<dbReference type="InParanoid" id="H2YXT7"/>
<dbReference type="HOGENOM" id="CLU_654780_0_0_1"/>
<name>H2YXT7_CIOSA</name>
<dbReference type="AlphaFoldDB" id="H2YXT7"/>
<feature type="region of interest" description="Disordered" evidence="1">
    <location>
        <begin position="60"/>
        <end position="80"/>
    </location>
</feature>
<evidence type="ECO:0000256" key="1">
    <source>
        <dbReference type="SAM" id="MobiDB-lite"/>
    </source>
</evidence>
<accession>H2YXT7</accession>
<feature type="compositionally biased region" description="Basic and acidic residues" evidence="1">
    <location>
        <begin position="402"/>
        <end position="420"/>
    </location>
</feature>
<reference evidence="2" key="2">
    <citation type="submission" date="2025-08" db="UniProtKB">
        <authorList>
            <consortium name="Ensembl"/>
        </authorList>
    </citation>
    <scope>IDENTIFICATION</scope>
</reference>
<organism evidence="2 3">
    <name type="scientific">Ciona savignyi</name>
    <name type="common">Pacific transparent sea squirt</name>
    <dbReference type="NCBI Taxonomy" id="51511"/>
    <lineage>
        <taxon>Eukaryota</taxon>
        <taxon>Metazoa</taxon>
        <taxon>Chordata</taxon>
        <taxon>Tunicata</taxon>
        <taxon>Ascidiacea</taxon>
        <taxon>Phlebobranchia</taxon>
        <taxon>Cionidae</taxon>
        <taxon>Ciona</taxon>
    </lineage>
</organism>
<feature type="region of interest" description="Disordered" evidence="1">
    <location>
        <begin position="1"/>
        <end position="22"/>
    </location>
</feature>
<evidence type="ECO:0000313" key="3">
    <source>
        <dbReference type="Proteomes" id="UP000007875"/>
    </source>
</evidence>
<sequence length="420" mass="45586">MLPYQSPIKPYQASTSDVPVPSPSKISKLPISLHGLFGEANSLDDPISLPFIVQSPPCGSSYGSKNSPSPHKSPGSVVNSHQQPVLLSELTDCSLLESNQINGIYQKNTLCSYVSTYDNRRCTNSATANCNNGKTYCGKHLHVVNNPPVHIAANVRGQLKKAEQLHKKIAPMSYSPCITKLSFQHVEEPQSITLNSLNEGPYLTSASDKDTSVIDLTDSSYSYIPTRGEEVRVNKSTHSHPSVNNKTQSNIGSTARSNYHSSPSISFTPKVLSRPKHPAVSMDGDVLQAVVDLLNQNHDQLTSKQQIELLNSLGVAVATIQSPAQSSTDIPYRTTYCNQTTKPSNYTTQSMASMRRKVIPVTQTTVSGTLPSPSCQSKTAQKLPPVIVNAVSTVNTPTKPELGTKRPNSEPIEKPQNKKR</sequence>
<proteinExistence type="predicted"/>
<feature type="region of interest" description="Disordered" evidence="1">
    <location>
        <begin position="232"/>
        <end position="270"/>
    </location>
</feature>
<dbReference type="GeneTree" id="ENSGT00530000066395"/>
<evidence type="ECO:0000313" key="2">
    <source>
        <dbReference type="Ensembl" id="ENSCSAVP00000010148.1"/>
    </source>
</evidence>
<reference evidence="2" key="3">
    <citation type="submission" date="2025-09" db="UniProtKB">
        <authorList>
            <consortium name="Ensembl"/>
        </authorList>
    </citation>
    <scope>IDENTIFICATION</scope>
</reference>
<protein>
    <submittedName>
        <fullName evidence="2">Uncharacterized protein</fullName>
    </submittedName>
</protein>
<keyword evidence="3" id="KW-1185">Reference proteome</keyword>
<dbReference type="OMA" id="DNRRCTN"/>
<feature type="region of interest" description="Disordered" evidence="1">
    <location>
        <begin position="391"/>
        <end position="420"/>
    </location>
</feature>